<dbReference type="InterPro" id="IPR057973">
    <property type="entry name" value="TMEM218_N"/>
</dbReference>
<proteinExistence type="inferred from homology"/>
<evidence type="ECO:0000256" key="9">
    <source>
        <dbReference type="ARBA" id="ARBA00023273"/>
    </source>
</evidence>
<keyword evidence="9" id="KW-0966">Cell projection</keyword>
<keyword evidence="6 10" id="KW-0812">Transmembrane</keyword>
<protein>
    <recommendedName>
        <fullName evidence="5">Transmembrane protein 218</fullName>
    </recommendedName>
</protein>
<comment type="similarity">
    <text evidence="4">Belongs to the TMEM218 family.</text>
</comment>
<evidence type="ECO:0000256" key="4">
    <source>
        <dbReference type="ARBA" id="ARBA00010775"/>
    </source>
</evidence>
<dbReference type="AlphaFoldDB" id="A0AAD8ZJ84"/>
<keyword evidence="13" id="KW-1185">Reference proteome</keyword>
<name>A0AAD8ZJ84_9TELE</name>
<dbReference type="PANTHER" id="PTHR31622:SF1">
    <property type="entry name" value="TRANSMEMBRANE PROTEIN 218"/>
    <property type="match status" value="1"/>
</dbReference>
<sequence length="280" mass="30825">MLRLKRCIETCALASRMGSGRCVYRLGSASCSQERTASDGLFMLSYGDHCWGRGVQLMPSCAKPGASRGSARQRHMLFHFPQQRGKLALGQAGLPSPQAPTASDACCTPSFLSWDMNEGSPGSLPSTAHGPVCMNNVLPFYPALPCSEVRLGAGQHGRFGRGYGRVPYCDRMDCDFRTQPHSFSHRWSNKFFQMHKMSSPSRLGIIPIVFLALTVTLILVLFPRAPEAPSSVKETEIVDTFFIGRYVLLSVVSVVFLAALFMLLPLYLLEPVYAKPLRAK</sequence>
<evidence type="ECO:0000313" key="12">
    <source>
        <dbReference type="EMBL" id="KAK1800443.1"/>
    </source>
</evidence>
<feature type="transmembrane region" description="Helical" evidence="10">
    <location>
        <begin position="242"/>
        <end position="269"/>
    </location>
</feature>
<comment type="function">
    <text evidence="1">May be involved in ciliary biogenesis or function.</text>
</comment>
<evidence type="ECO:0000256" key="3">
    <source>
        <dbReference type="ARBA" id="ARBA00004141"/>
    </source>
</evidence>
<accession>A0AAD8ZJ84</accession>
<organism evidence="12 13">
    <name type="scientific">Electrophorus voltai</name>
    <dbReference type="NCBI Taxonomy" id="2609070"/>
    <lineage>
        <taxon>Eukaryota</taxon>
        <taxon>Metazoa</taxon>
        <taxon>Chordata</taxon>
        <taxon>Craniata</taxon>
        <taxon>Vertebrata</taxon>
        <taxon>Euteleostomi</taxon>
        <taxon>Actinopterygii</taxon>
        <taxon>Neopterygii</taxon>
        <taxon>Teleostei</taxon>
        <taxon>Ostariophysi</taxon>
        <taxon>Gymnotiformes</taxon>
        <taxon>Gymnotoidei</taxon>
        <taxon>Gymnotidae</taxon>
        <taxon>Electrophorus</taxon>
    </lineage>
</organism>
<feature type="transmembrane region" description="Helical" evidence="10">
    <location>
        <begin position="203"/>
        <end position="222"/>
    </location>
</feature>
<dbReference type="Proteomes" id="UP001239994">
    <property type="component" value="Unassembled WGS sequence"/>
</dbReference>
<evidence type="ECO:0000256" key="7">
    <source>
        <dbReference type="ARBA" id="ARBA00022989"/>
    </source>
</evidence>
<dbReference type="Pfam" id="PF25810">
    <property type="entry name" value="TMEM218_N"/>
    <property type="match status" value="1"/>
</dbReference>
<evidence type="ECO:0000259" key="11">
    <source>
        <dbReference type="Pfam" id="PF25810"/>
    </source>
</evidence>
<dbReference type="InterPro" id="IPR026771">
    <property type="entry name" value="Tmem218"/>
</dbReference>
<comment type="subcellular location">
    <subcellularLocation>
        <location evidence="2">Cell projection</location>
        <location evidence="2">Cilium</location>
    </subcellularLocation>
    <subcellularLocation>
        <location evidence="3">Membrane</location>
        <topology evidence="3">Multi-pass membrane protein</topology>
    </subcellularLocation>
</comment>
<evidence type="ECO:0000256" key="6">
    <source>
        <dbReference type="ARBA" id="ARBA00022692"/>
    </source>
</evidence>
<evidence type="ECO:0000256" key="2">
    <source>
        <dbReference type="ARBA" id="ARBA00004138"/>
    </source>
</evidence>
<dbReference type="PANTHER" id="PTHR31622">
    <property type="entry name" value="TRANSMEMBRANE PROTEIN 218"/>
    <property type="match status" value="1"/>
</dbReference>
<dbReference type="EMBL" id="JAROKS010000010">
    <property type="protein sequence ID" value="KAK1800443.1"/>
    <property type="molecule type" value="Genomic_DNA"/>
</dbReference>
<evidence type="ECO:0000256" key="5">
    <source>
        <dbReference type="ARBA" id="ARBA00015054"/>
    </source>
</evidence>
<dbReference type="GO" id="GO:0016020">
    <property type="term" value="C:membrane"/>
    <property type="evidence" value="ECO:0007669"/>
    <property type="project" value="UniProtKB-SubCell"/>
</dbReference>
<reference evidence="12" key="1">
    <citation type="submission" date="2023-03" db="EMBL/GenBank/DDBJ databases">
        <title>Electrophorus voltai genome.</title>
        <authorList>
            <person name="Bian C."/>
        </authorList>
    </citation>
    <scope>NUCLEOTIDE SEQUENCE</scope>
    <source>
        <strain evidence="12">CB-2022</strain>
        <tissue evidence="12">Muscle</tissue>
    </source>
</reference>
<gene>
    <name evidence="12" type="ORF">P4O66_005674</name>
</gene>
<comment type="caution">
    <text evidence="12">The sequence shown here is derived from an EMBL/GenBank/DDBJ whole genome shotgun (WGS) entry which is preliminary data.</text>
</comment>
<evidence type="ECO:0000256" key="10">
    <source>
        <dbReference type="SAM" id="Phobius"/>
    </source>
</evidence>
<keyword evidence="8 10" id="KW-0472">Membrane</keyword>
<feature type="domain" description="Transmembrane protein 218 N-terminal" evidence="11">
    <location>
        <begin position="196"/>
        <end position="225"/>
    </location>
</feature>
<evidence type="ECO:0000256" key="8">
    <source>
        <dbReference type="ARBA" id="ARBA00023136"/>
    </source>
</evidence>
<keyword evidence="7 10" id="KW-1133">Transmembrane helix</keyword>
<evidence type="ECO:0000256" key="1">
    <source>
        <dbReference type="ARBA" id="ARBA00003173"/>
    </source>
</evidence>
<dbReference type="GO" id="GO:0005929">
    <property type="term" value="C:cilium"/>
    <property type="evidence" value="ECO:0007669"/>
    <property type="project" value="UniProtKB-SubCell"/>
</dbReference>
<evidence type="ECO:0000313" key="13">
    <source>
        <dbReference type="Proteomes" id="UP001239994"/>
    </source>
</evidence>